<feature type="domain" description="Aminotransferase class V" evidence="11">
    <location>
        <begin position="4"/>
        <end position="368"/>
    </location>
</feature>
<dbReference type="GO" id="GO:0051536">
    <property type="term" value="F:iron-sulfur cluster binding"/>
    <property type="evidence" value="ECO:0007669"/>
    <property type="project" value="UniProtKB-KW"/>
</dbReference>
<dbReference type="EMBL" id="CP036434">
    <property type="protein sequence ID" value="QDV10160.1"/>
    <property type="molecule type" value="Genomic_DNA"/>
</dbReference>
<evidence type="ECO:0000256" key="6">
    <source>
        <dbReference type="ARBA" id="ARBA00022898"/>
    </source>
</evidence>
<dbReference type="InterPro" id="IPR015424">
    <property type="entry name" value="PyrdxlP-dep_Trfase"/>
</dbReference>
<keyword evidence="5" id="KW-0479">Metal-binding</keyword>
<dbReference type="PANTHER" id="PTHR11601:SF34">
    <property type="entry name" value="CYSTEINE DESULFURASE"/>
    <property type="match status" value="1"/>
</dbReference>
<gene>
    <name evidence="12" type="primary">iscS_2</name>
    <name evidence="12" type="ORF">Poly30_57220</name>
</gene>
<evidence type="ECO:0000256" key="7">
    <source>
        <dbReference type="ARBA" id="ARBA00023004"/>
    </source>
</evidence>
<dbReference type="GO" id="GO:0031071">
    <property type="term" value="F:cysteine desulfurase activity"/>
    <property type="evidence" value="ECO:0007669"/>
    <property type="project" value="UniProtKB-EC"/>
</dbReference>
<dbReference type="Gene3D" id="3.40.640.10">
    <property type="entry name" value="Type I PLP-dependent aspartate aminotransferase-like (Major domain)"/>
    <property type="match status" value="1"/>
</dbReference>
<dbReference type="InterPro" id="IPR015421">
    <property type="entry name" value="PyrdxlP-dep_Trfase_major"/>
</dbReference>
<dbReference type="Pfam" id="PF00266">
    <property type="entry name" value="Aminotran_5"/>
    <property type="match status" value="1"/>
</dbReference>
<dbReference type="InterPro" id="IPR000192">
    <property type="entry name" value="Aminotrans_V_dom"/>
</dbReference>
<evidence type="ECO:0000256" key="1">
    <source>
        <dbReference type="ARBA" id="ARBA00001933"/>
    </source>
</evidence>
<comment type="similarity">
    <text evidence="2">Belongs to the class-V pyridoxal-phosphate-dependent aminotransferase family. NifS/IscS subfamily.</text>
</comment>
<keyword evidence="7" id="KW-0408">Iron</keyword>
<dbReference type="InterPro" id="IPR015422">
    <property type="entry name" value="PyrdxlP-dep_Trfase_small"/>
</dbReference>
<comment type="cofactor">
    <cofactor evidence="1 10">
        <name>pyridoxal 5'-phosphate</name>
        <dbReference type="ChEBI" id="CHEBI:597326"/>
    </cofactor>
</comment>
<evidence type="ECO:0000256" key="8">
    <source>
        <dbReference type="ARBA" id="ARBA00023014"/>
    </source>
</evidence>
<dbReference type="Gene3D" id="1.10.260.50">
    <property type="match status" value="1"/>
</dbReference>
<evidence type="ECO:0000256" key="2">
    <source>
        <dbReference type="ARBA" id="ARBA00006490"/>
    </source>
</evidence>
<dbReference type="RefSeq" id="WP_419190760.1">
    <property type="nucleotide sequence ID" value="NZ_CP036434.1"/>
</dbReference>
<dbReference type="PANTHER" id="PTHR11601">
    <property type="entry name" value="CYSTEINE DESULFURYLASE FAMILY MEMBER"/>
    <property type="match status" value="1"/>
</dbReference>
<dbReference type="EC" id="2.8.1.7" evidence="3"/>
<reference evidence="12 13" key="1">
    <citation type="submission" date="2019-02" db="EMBL/GenBank/DDBJ databases">
        <title>Deep-cultivation of Planctomycetes and their phenomic and genomic characterization uncovers novel biology.</title>
        <authorList>
            <person name="Wiegand S."/>
            <person name="Jogler M."/>
            <person name="Boedeker C."/>
            <person name="Pinto D."/>
            <person name="Vollmers J."/>
            <person name="Rivas-Marin E."/>
            <person name="Kohn T."/>
            <person name="Peeters S.H."/>
            <person name="Heuer A."/>
            <person name="Rast P."/>
            <person name="Oberbeckmann S."/>
            <person name="Bunk B."/>
            <person name="Jeske O."/>
            <person name="Meyerdierks A."/>
            <person name="Storesund J.E."/>
            <person name="Kallscheuer N."/>
            <person name="Luecker S."/>
            <person name="Lage O.M."/>
            <person name="Pohl T."/>
            <person name="Merkel B.J."/>
            <person name="Hornburger P."/>
            <person name="Mueller R.-W."/>
            <person name="Bruemmer F."/>
            <person name="Labrenz M."/>
            <person name="Spormann A.M."/>
            <person name="Op den Camp H."/>
            <person name="Overmann J."/>
            <person name="Amann R."/>
            <person name="Jetten M.S.M."/>
            <person name="Mascher T."/>
            <person name="Medema M.H."/>
            <person name="Devos D.P."/>
            <person name="Kaster A.-K."/>
            <person name="Ovreas L."/>
            <person name="Rohde M."/>
            <person name="Galperin M.Y."/>
            <person name="Jogler C."/>
        </authorList>
    </citation>
    <scope>NUCLEOTIDE SEQUENCE [LARGE SCALE GENOMIC DNA]</scope>
    <source>
        <strain evidence="12 13">Poly30</strain>
    </source>
</reference>
<evidence type="ECO:0000256" key="4">
    <source>
        <dbReference type="ARBA" id="ARBA00022679"/>
    </source>
</evidence>
<dbReference type="AlphaFoldDB" id="A0A518F1F8"/>
<evidence type="ECO:0000256" key="3">
    <source>
        <dbReference type="ARBA" id="ARBA00012239"/>
    </source>
</evidence>
<keyword evidence="4 12" id="KW-0808">Transferase</keyword>
<organism evidence="12 13">
    <name type="scientific">Saltatorellus ferox</name>
    <dbReference type="NCBI Taxonomy" id="2528018"/>
    <lineage>
        <taxon>Bacteria</taxon>
        <taxon>Pseudomonadati</taxon>
        <taxon>Planctomycetota</taxon>
        <taxon>Planctomycetia</taxon>
        <taxon>Planctomycetia incertae sedis</taxon>
        <taxon>Saltatorellus</taxon>
    </lineage>
</organism>
<proteinExistence type="inferred from homology"/>
<sequence>MSRVHLDYNATTPLRPEARAVFLEVLDSAAGNPSSVHHSGRAARAVVDDARARVADALGVDEDAIVFTSGGTEANNLALFGSLEALEGPIQLITTPVEHAAVLEPARAAAERWGGRVRLRLLTVDAAGRPDLDELQALIAEGPALVSIIAANNEIGTVTSYGEIRAILGERSDLIYHSDSVQLLGKRRFDLSAVDLATFSAHKVGGPVGVGILVRRRKTPLAPRLFGGSQEAALRPGTENVAAIAAAACAVDLAVQETAAFETMTAARTGQLWTGLREAIPGIQLNGPALDDPRRLTNTLNVSAPLQDARTLVVKLDLAGLEVSAGSACASGSIEPSHVLGALGIDPQRAAAGIRISLGKSTTEEDIHTAVDKLRRTLGEAS</sequence>
<evidence type="ECO:0000259" key="11">
    <source>
        <dbReference type="Pfam" id="PF00266"/>
    </source>
</evidence>
<comment type="catalytic activity">
    <reaction evidence="9">
        <text>(sulfur carrier)-H + L-cysteine = (sulfur carrier)-SH + L-alanine</text>
        <dbReference type="Rhea" id="RHEA:43892"/>
        <dbReference type="Rhea" id="RHEA-COMP:14737"/>
        <dbReference type="Rhea" id="RHEA-COMP:14739"/>
        <dbReference type="ChEBI" id="CHEBI:29917"/>
        <dbReference type="ChEBI" id="CHEBI:35235"/>
        <dbReference type="ChEBI" id="CHEBI:57972"/>
        <dbReference type="ChEBI" id="CHEBI:64428"/>
        <dbReference type="EC" id="2.8.1.7"/>
    </reaction>
</comment>
<keyword evidence="6" id="KW-0663">Pyridoxal phosphate</keyword>
<dbReference type="Gene3D" id="3.90.1150.10">
    <property type="entry name" value="Aspartate Aminotransferase, domain 1"/>
    <property type="match status" value="1"/>
</dbReference>
<name>A0A518F1F8_9BACT</name>
<dbReference type="SUPFAM" id="SSF53383">
    <property type="entry name" value="PLP-dependent transferases"/>
    <property type="match status" value="1"/>
</dbReference>
<dbReference type="InterPro" id="IPR016454">
    <property type="entry name" value="Cysteine_dSase"/>
</dbReference>
<accession>A0A518F1F8</accession>
<dbReference type="PROSITE" id="PS00595">
    <property type="entry name" value="AA_TRANSFER_CLASS_5"/>
    <property type="match status" value="1"/>
</dbReference>
<evidence type="ECO:0000256" key="5">
    <source>
        <dbReference type="ARBA" id="ARBA00022723"/>
    </source>
</evidence>
<keyword evidence="8" id="KW-0411">Iron-sulfur</keyword>
<dbReference type="PIRSF" id="PIRSF005572">
    <property type="entry name" value="NifS"/>
    <property type="match status" value="1"/>
</dbReference>
<dbReference type="InterPro" id="IPR020578">
    <property type="entry name" value="Aminotrans_V_PyrdxlP_BS"/>
</dbReference>
<keyword evidence="13" id="KW-1185">Reference proteome</keyword>
<protein>
    <recommendedName>
        <fullName evidence="3">cysteine desulfurase</fullName>
        <ecNumber evidence="3">2.8.1.7</ecNumber>
    </recommendedName>
</protein>
<dbReference type="Proteomes" id="UP000320390">
    <property type="component" value="Chromosome"/>
</dbReference>
<evidence type="ECO:0000313" key="13">
    <source>
        <dbReference type="Proteomes" id="UP000320390"/>
    </source>
</evidence>
<evidence type="ECO:0000313" key="12">
    <source>
        <dbReference type="EMBL" id="QDV10160.1"/>
    </source>
</evidence>
<dbReference type="GO" id="GO:0046872">
    <property type="term" value="F:metal ion binding"/>
    <property type="evidence" value="ECO:0007669"/>
    <property type="project" value="UniProtKB-KW"/>
</dbReference>
<evidence type="ECO:0000256" key="9">
    <source>
        <dbReference type="ARBA" id="ARBA00050776"/>
    </source>
</evidence>
<evidence type="ECO:0000256" key="10">
    <source>
        <dbReference type="RuleBase" id="RU004504"/>
    </source>
</evidence>